<dbReference type="EMBL" id="GG666571">
    <property type="protein sequence ID" value="EEN53769.1"/>
    <property type="molecule type" value="Genomic_DNA"/>
</dbReference>
<proteinExistence type="predicted"/>
<dbReference type="AlphaFoldDB" id="C3Z170"/>
<protein>
    <submittedName>
        <fullName evidence="1">Uncharacterized protein</fullName>
    </submittedName>
</protein>
<gene>
    <name evidence="1" type="ORF">BRAFLDRAFT_77340</name>
</gene>
<sequence length="257" mass="28673">MLESFVNNEVTPDEMAELIRIVPPSLATVIKQYQHLETCPEGLKSLLGTLSKNSPVCGLLHPSEELHDFVQKVADGAAISDSVCDMEFLQKQIPVLFDLVRNGDSSCVAEELRPLLLALLDVAEKPFNQKTRVPDDVHREVKVMLVRRTSQLNHFVGLMKSSGRSIFQLLKEVRRSDPPPPEDQLARFEDKHLSFCNGSEIFGRTGAFTGEDPETLLEQGLLSRPGSHEGCARTIDKKMMAKHNTKTALMVLILIFL</sequence>
<reference evidence="1" key="1">
    <citation type="journal article" date="2008" name="Nature">
        <title>The amphioxus genome and the evolution of the chordate karyotype.</title>
        <authorList>
            <consortium name="US DOE Joint Genome Institute (JGI-PGF)"/>
            <person name="Putnam N.H."/>
            <person name="Butts T."/>
            <person name="Ferrier D.E.K."/>
            <person name="Furlong R.F."/>
            <person name="Hellsten U."/>
            <person name="Kawashima T."/>
            <person name="Robinson-Rechavi M."/>
            <person name="Shoguchi E."/>
            <person name="Terry A."/>
            <person name="Yu J.-K."/>
            <person name="Benito-Gutierrez E.L."/>
            <person name="Dubchak I."/>
            <person name="Garcia-Fernandez J."/>
            <person name="Gibson-Brown J.J."/>
            <person name="Grigoriev I.V."/>
            <person name="Horton A.C."/>
            <person name="de Jong P.J."/>
            <person name="Jurka J."/>
            <person name="Kapitonov V.V."/>
            <person name="Kohara Y."/>
            <person name="Kuroki Y."/>
            <person name="Lindquist E."/>
            <person name="Lucas S."/>
            <person name="Osoegawa K."/>
            <person name="Pennacchio L.A."/>
            <person name="Salamov A.A."/>
            <person name="Satou Y."/>
            <person name="Sauka-Spengler T."/>
            <person name="Schmutz J."/>
            <person name="Shin-I T."/>
            <person name="Toyoda A."/>
            <person name="Bronner-Fraser M."/>
            <person name="Fujiyama A."/>
            <person name="Holland L.Z."/>
            <person name="Holland P.W.H."/>
            <person name="Satoh N."/>
            <person name="Rokhsar D.S."/>
        </authorList>
    </citation>
    <scope>NUCLEOTIDE SEQUENCE [LARGE SCALE GENOMIC DNA]</scope>
    <source>
        <strain evidence="1">S238N-H82</strain>
        <tissue evidence="1">Testes</tissue>
    </source>
</reference>
<evidence type="ECO:0000313" key="1">
    <source>
        <dbReference type="EMBL" id="EEN53769.1"/>
    </source>
</evidence>
<name>C3Z170_BRAFL</name>
<organism>
    <name type="scientific">Branchiostoma floridae</name>
    <name type="common">Florida lancelet</name>
    <name type="synonym">Amphioxus</name>
    <dbReference type="NCBI Taxonomy" id="7739"/>
    <lineage>
        <taxon>Eukaryota</taxon>
        <taxon>Metazoa</taxon>
        <taxon>Chordata</taxon>
        <taxon>Cephalochordata</taxon>
        <taxon>Leptocardii</taxon>
        <taxon>Amphioxiformes</taxon>
        <taxon>Branchiostomatidae</taxon>
        <taxon>Branchiostoma</taxon>
    </lineage>
</organism>
<accession>C3Z170</accession>
<dbReference type="InParanoid" id="C3Z170"/>